<dbReference type="Proteomes" id="UP001180020">
    <property type="component" value="Unassembled WGS sequence"/>
</dbReference>
<proteinExistence type="predicted"/>
<evidence type="ECO:0000313" key="3">
    <source>
        <dbReference type="Proteomes" id="UP001180020"/>
    </source>
</evidence>
<protein>
    <submittedName>
        <fullName evidence="2">Uncharacterized protein</fullName>
    </submittedName>
</protein>
<dbReference type="PANTHER" id="PTHR46975">
    <property type="entry name" value="PROTEIN SWEETIE"/>
    <property type="match status" value="1"/>
</dbReference>
<evidence type="ECO:0000256" key="1">
    <source>
        <dbReference type="SAM" id="MobiDB-lite"/>
    </source>
</evidence>
<feature type="region of interest" description="Disordered" evidence="1">
    <location>
        <begin position="1290"/>
        <end position="1331"/>
    </location>
</feature>
<feature type="compositionally biased region" description="Basic and acidic residues" evidence="1">
    <location>
        <begin position="1310"/>
        <end position="1331"/>
    </location>
</feature>
<dbReference type="InterPro" id="IPR046837">
    <property type="entry name" value="Laa1/Sip1/HEATR5-like_HEAT"/>
</dbReference>
<dbReference type="GO" id="GO:0005975">
    <property type="term" value="P:carbohydrate metabolic process"/>
    <property type="evidence" value="ECO:0007669"/>
    <property type="project" value="InterPro"/>
</dbReference>
<reference evidence="2" key="2">
    <citation type="submission" date="2023-06" db="EMBL/GenBank/DDBJ databases">
        <authorList>
            <person name="Ma L."/>
            <person name="Liu K.-W."/>
            <person name="Li Z."/>
            <person name="Hsiao Y.-Y."/>
            <person name="Qi Y."/>
            <person name="Fu T."/>
            <person name="Tang G."/>
            <person name="Zhang D."/>
            <person name="Sun W.-H."/>
            <person name="Liu D.-K."/>
            <person name="Li Y."/>
            <person name="Chen G.-Z."/>
            <person name="Liu X.-D."/>
            <person name="Liao X.-Y."/>
            <person name="Jiang Y.-T."/>
            <person name="Yu X."/>
            <person name="Hao Y."/>
            <person name="Huang J."/>
            <person name="Zhao X.-W."/>
            <person name="Ke S."/>
            <person name="Chen Y.-Y."/>
            <person name="Wu W.-L."/>
            <person name="Hsu J.-L."/>
            <person name="Lin Y.-F."/>
            <person name="Huang M.-D."/>
            <person name="Li C.-Y."/>
            <person name="Huang L."/>
            <person name="Wang Z.-W."/>
            <person name="Zhao X."/>
            <person name="Zhong W.-Y."/>
            <person name="Peng D.-H."/>
            <person name="Ahmad S."/>
            <person name="Lan S."/>
            <person name="Zhang J.-S."/>
            <person name="Tsai W.-C."/>
            <person name="Van De Peer Y."/>
            <person name="Liu Z.-J."/>
        </authorList>
    </citation>
    <scope>NUCLEOTIDE SEQUENCE</scope>
    <source>
        <strain evidence="2">CP</strain>
        <tissue evidence="2">Leaves</tissue>
    </source>
</reference>
<feature type="region of interest" description="Disordered" evidence="1">
    <location>
        <begin position="1154"/>
        <end position="1183"/>
    </location>
</feature>
<organism evidence="2 3">
    <name type="scientific">Acorus calamus</name>
    <name type="common">Sweet flag</name>
    <dbReference type="NCBI Taxonomy" id="4465"/>
    <lineage>
        <taxon>Eukaryota</taxon>
        <taxon>Viridiplantae</taxon>
        <taxon>Streptophyta</taxon>
        <taxon>Embryophyta</taxon>
        <taxon>Tracheophyta</taxon>
        <taxon>Spermatophyta</taxon>
        <taxon>Magnoliopsida</taxon>
        <taxon>Liliopsida</taxon>
        <taxon>Acoraceae</taxon>
        <taxon>Acorus</taxon>
    </lineage>
</organism>
<keyword evidence="3" id="KW-1185">Reference proteome</keyword>
<dbReference type="PANTHER" id="PTHR46975:SF2">
    <property type="entry name" value="PROTEIN SWEETIE"/>
    <property type="match status" value="1"/>
</dbReference>
<comment type="caution">
    <text evidence="2">The sequence shown here is derived from an EMBL/GenBank/DDBJ whole genome shotgun (WGS) entry which is preliminary data.</text>
</comment>
<evidence type="ECO:0000313" key="2">
    <source>
        <dbReference type="EMBL" id="KAK1313189.1"/>
    </source>
</evidence>
<dbReference type="InterPro" id="IPR044218">
    <property type="entry name" value="SWEETIE"/>
</dbReference>
<dbReference type="EMBL" id="JAUJYO010000006">
    <property type="protein sequence ID" value="KAK1313189.1"/>
    <property type="molecule type" value="Genomic_DNA"/>
</dbReference>
<name>A0AAV9EI47_ACOCL</name>
<reference evidence="2" key="1">
    <citation type="journal article" date="2023" name="Nat. Commun.">
        <title>Diploid and tetraploid genomes of Acorus and the evolution of monocots.</title>
        <authorList>
            <person name="Ma L."/>
            <person name="Liu K.W."/>
            <person name="Li Z."/>
            <person name="Hsiao Y.Y."/>
            <person name="Qi Y."/>
            <person name="Fu T."/>
            <person name="Tang G.D."/>
            <person name="Zhang D."/>
            <person name="Sun W.H."/>
            <person name="Liu D.K."/>
            <person name="Li Y."/>
            <person name="Chen G.Z."/>
            <person name="Liu X.D."/>
            <person name="Liao X.Y."/>
            <person name="Jiang Y.T."/>
            <person name="Yu X."/>
            <person name="Hao Y."/>
            <person name="Huang J."/>
            <person name="Zhao X.W."/>
            <person name="Ke S."/>
            <person name="Chen Y.Y."/>
            <person name="Wu W.L."/>
            <person name="Hsu J.L."/>
            <person name="Lin Y.F."/>
            <person name="Huang M.D."/>
            <person name="Li C.Y."/>
            <person name="Huang L."/>
            <person name="Wang Z.W."/>
            <person name="Zhao X."/>
            <person name="Zhong W.Y."/>
            <person name="Peng D.H."/>
            <person name="Ahmad S."/>
            <person name="Lan S."/>
            <person name="Zhang J.S."/>
            <person name="Tsai W.C."/>
            <person name="Van de Peer Y."/>
            <person name="Liu Z.J."/>
        </authorList>
    </citation>
    <scope>NUCLEOTIDE SEQUENCE</scope>
    <source>
        <strain evidence="2">CP</strain>
    </source>
</reference>
<dbReference type="InterPro" id="IPR016024">
    <property type="entry name" value="ARM-type_fold"/>
</dbReference>
<sequence length="1331" mass="143792">MLHNALEGSGGNGASAAYSEAFRIIMRVGLGDKSFIALEDPMPSVRDAFAEALGAILALGINPGMQMQSRGKGNPHVARKLEGGLQKHLVLPFMKDGLVGEEFSLDDDASSFCEDLEDTEMVADSISLVGGRATPAWGISGNPIPQVVGDDEGPDIQGSPGYIMPNSVGFLLDQGGAKGQFKSFSKDAFDAMSLDEGSFLAAISSATAVVLPFALRHKYLLPDGDLSNYALQVMDMLQGNSFVDAHATACVLYILRVGVADQMAEIAQRNLLVLLAKQLESDDFLPPKGVAVLRLLSYLLTTLGEVRIEAALTLRGLAEVDPTCVGGLISFGVTTLLALRETLSVEKVSRLRVELDSFHGQAIVLAALISISPRLTLGYPARLPKSVLDLSKKIITEYSRNAMAATMQKEAGWVLLASLISSMPKEPETISKALLNQMLMFFGIMFAAQDGSGKLTLLTMVDQCLKAGKKQSWHVASVTNVCVGLLSGLKASLALRQMLHVDVLSSMQTIFQIRSLLGELATATDSSYIGSIAFSLGCIHQSAGGIALSTFVPATVNSVSLLAKGSNTGLQSWSLHALRLTIEAAGLSYVSQVQATLSLAMEVLLSDENGWVELRQGVGRLVNAIIAVLGPELAPGSTFFSRCKSVVAEISSGQETSTLIEYGHFKFICVRFTQQLVLFAPQAVSTHSHVQTLLPTLSSKQPSLRHLAVSTLHHLIEKDPISTGQFEGMQPIGVGLLITIMDKFGKVGDPDLPGHLLLEQYQAQLVSAVRTALSSSSGPLLLEAGLQLATKILTSSILSGDQVALQRLFTWISRPLNEFKDLYYPSFAEWVACKYKPFLDGIQSLLVSSKVRPCLDEAWPVILQAIALDAAPIKSDTDVSSKVGIEDYSANDFISEPYLLPLESCEMALLVLQSLLTGNFFSLQFITLDLCEELLQVLIYSEYMTASWNSFVVHLLLKIVQFCPDNFLEVENFTCSAIELGAKYLCKTFHSSDALLQTHPVCDDLLSALLTLTEKILFRVNHEMQDRLFLAIISTGCGCFRAALTDLCLLISQKSECEKGFTSLLLETIFMIVSAPAEGLSKELNEIKGTAMALVSQLAQLPSAAAQVRDILLAMPVTFRLQLQDIIRVSVSQSQASVETKPNISIPATKLAVQLKPSSEPRTHTSQSAPLQPNTDGFDEDDWDAFQSLPASVAVPPQATLAAANGSSVSDVEEDDFHDFSNLDEKEAKGREFEGQDLHEVYDSLPFEDAKDELDDDHHVENKQCDFVQDSSTQPLGNANVTNDAIHEEAMRDGEGPNYHISSDSSPVMDPKEELSSGHDVEMTEGHIHPG</sequence>
<accession>A0AAV9EI47</accession>
<dbReference type="Pfam" id="PF20210">
    <property type="entry name" value="Laa1_Sip1_HTR5"/>
    <property type="match status" value="1"/>
</dbReference>
<dbReference type="SUPFAM" id="SSF48371">
    <property type="entry name" value="ARM repeat"/>
    <property type="match status" value="1"/>
</dbReference>
<gene>
    <name evidence="2" type="ORF">QJS10_CPA06g02190</name>
</gene>
<feature type="compositionally biased region" description="Polar residues" evidence="1">
    <location>
        <begin position="1164"/>
        <end position="1175"/>
    </location>
</feature>